<name>A0AAV7WEB6_PLEWA</name>
<evidence type="ECO:0000313" key="1">
    <source>
        <dbReference type="EMBL" id="KAJ1212390.1"/>
    </source>
</evidence>
<sequence>MKAEPEPDASLDPGSSYVSLDPGSSFQWLAQLEPSQSRMSPRLWLELRLARPWLELPVACPARAEPEPDVSLDPGSSFQCLAQLEPSQSWVSG</sequence>
<dbReference type="EMBL" id="JANPWB010000001">
    <property type="protein sequence ID" value="KAJ1212390.1"/>
    <property type="molecule type" value="Genomic_DNA"/>
</dbReference>
<organism evidence="1 2">
    <name type="scientific">Pleurodeles waltl</name>
    <name type="common">Iberian ribbed newt</name>
    <dbReference type="NCBI Taxonomy" id="8319"/>
    <lineage>
        <taxon>Eukaryota</taxon>
        <taxon>Metazoa</taxon>
        <taxon>Chordata</taxon>
        <taxon>Craniata</taxon>
        <taxon>Vertebrata</taxon>
        <taxon>Euteleostomi</taxon>
        <taxon>Amphibia</taxon>
        <taxon>Batrachia</taxon>
        <taxon>Caudata</taxon>
        <taxon>Salamandroidea</taxon>
        <taxon>Salamandridae</taxon>
        <taxon>Pleurodelinae</taxon>
        <taxon>Pleurodeles</taxon>
    </lineage>
</organism>
<protein>
    <submittedName>
        <fullName evidence="1">Uncharacterized protein</fullName>
    </submittedName>
</protein>
<evidence type="ECO:0000313" key="2">
    <source>
        <dbReference type="Proteomes" id="UP001066276"/>
    </source>
</evidence>
<dbReference type="Proteomes" id="UP001066276">
    <property type="component" value="Chromosome 1_1"/>
</dbReference>
<gene>
    <name evidence="1" type="ORF">NDU88_000054</name>
</gene>
<proteinExistence type="predicted"/>
<dbReference type="AlphaFoldDB" id="A0AAV7WEB6"/>
<comment type="caution">
    <text evidence="1">The sequence shown here is derived from an EMBL/GenBank/DDBJ whole genome shotgun (WGS) entry which is preliminary data.</text>
</comment>
<accession>A0AAV7WEB6</accession>
<keyword evidence="2" id="KW-1185">Reference proteome</keyword>
<reference evidence="1" key="1">
    <citation type="journal article" date="2022" name="bioRxiv">
        <title>Sequencing and chromosome-scale assembly of the giantPleurodeles waltlgenome.</title>
        <authorList>
            <person name="Brown T."/>
            <person name="Elewa A."/>
            <person name="Iarovenko S."/>
            <person name="Subramanian E."/>
            <person name="Araus A.J."/>
            <person name="Petzold A."/>
            <person name="Susuki M."/>
            <person name="Suzuki K.-i.T."/>
            <person name="Hayashi T."/>
            <person name="Toyoda A."/>
            <person name="Oliveira C."/>
            <person name="Osipova E."/>
            <person name="Leigh N.D."/>
            <person name="Simon A."/>
            <person name="Yun M.H."/>
        </authorList>
    </citation>
    <scope>NUCLEOTIDE SEQUENCE</scope>
    <source>
        <strain evidence="1">20211129_DDA</strain>
        <tissue evidence="1">Liver</tissue>
    </source>
</reference>